<evidence type="ECO:0000313" key="3">
    <source>
        <dbReference type="Proteomes" id="UP001597337"/>
    </source>
</evidence>
<comment type="caution">
    <text evidence="2">The sequence shown here is derived from an EMBL/GenBank/DDBJ whole genome shotgun (WGS) entry which is preliminary data.</text>
</comment>
<sequence>MRNHCLMHVPFEGPAAIADWSARRGHELTRTQVYAGEALPGQDAFDRLFIMGGPMGIYDEGEHPWLIPEKAFIAETIAAGKTVIGVCLGAQLIADALGARVHRNPHIEIGWFPIDLSEAGHDSEVTGFLPPSFEVFHWHGDTFDLPPGAVHLASSEACRNQAYLYEGRVLGLQFHIESTPQSVTDITTHCADELVPGGYIQSAERILAATAEDYARINAVLFGILDRLP</sequence>
<dbReference type="InterPro" id="IPR029062">
    <property type="entry name" value="Class_I_gatase-like"/>
</dbReference>
<keyword evidence="3" id="KW-1185">Reference proteome</keyword>
<dbReference type="Pfam" id="PF00117">
    <property type="entry name" value="GATase"/>
    <property type="match status" value="1"/>
</dbReference>
<dbReference type="InterPro" id="IPR017926">
    <property type="entry name" value="GATASE"/>
</dbReference>
<dbReference type="Proteomes" id="UP001597337">
    <property type="component" value="Unassembled WGS sequence"/>
</dbReference>
<dbReference type="PANTHER" id="PTHR42695">
    <property type="entry name" value="GLUTAMINE AMIDOTRANSFERASE YLR126C-RELATED"/>
    <property type="match status" value="1"/>
</dbReference>
<dbReference type="CDD" id="cd01741">
    <property type="entry name" value="GATase1_1"/>
    <property type="match status" value="1"/>
</dbReference>
<evidence type="ECO:0000259" key="1">
    <source>
        <dbReference type="Pfam" id="PF00117"/>
    </source>
</evidence>
<proteinExistence type="predicted"/>
<dbReference type="PROSITE" id="PS51273">
    <property type="entry name" value="GATASE_TYPE_1"/>
    <property type="match status" value="1"/>
</dbReference>
<accession>A0ABW4Y334</accession>
<feature type="domain" description="Glutamine amidotransferase" evidence="1">
    <location>
        <begin position="42"/>
        <end position="181"/>
    </location>
</feature>
<keyword evidence="2" id="KW-0315">Glutamine amidotransferase</keyword>
<dbReference type="EMBL" id="JBHUHX010000003">
    <property type="protein sequence ID" value="MFD2110505.1"/>
    <property type="molecule type" value="Genomic_DNA"/>
</dbReference>
<dbReference type="Gene3D" id="3.40.50.880">
    <property type="match status" value="1"/>
</dbReference>
<organism evidence="2 3">
    <name type="scientific">Thiorhodococcus fuscus</name>
    <dbReference type="NCBI Taxonomy" id="527200"/>
    <lineage>
        <taxon>Bacteria</taxon>
        <taxon>Pseudomonadati</taxon>
        <taxon>Pseudomonadota</taxon>
        <taxon>Gammaproteobacteria</taxon>
        <taxon>Chromatiales</taxon>
        <taxon>Chromatiaceae</taxon>
        <taxon>Thiorhodococcus</taxon>
    </lineage>
</organism>
<dbReference type="RefSeq" id="WP_386022156.1">
    <property type="nucleotide sequence ID" value="NZ_JBHUHX010000003.1"/>
</dbReference>
<evidence type="ECO:0000313" key="2">
    <source>
        <dbReference type="EMBL" id="MFD2110505.1"/>
    </source>
</evidence>
<name>A0ABW4Y334_9GAMM</name>
<reference evidence="3" key="1">
    <citation type="journal article" date="2019" name="Int. J. Syst. Evol. Microbiol.">
        <title>The Global Catalogue of Microorganisms (GCM) 10K type strain sequencing project: providing services to taxonomists for standard genome sequencing and annotation.</title>
        <authorList>
            <consortium name="The Broad Institute Genomics Platform"/>
            <consortium name="The Broad Institute Genome Sequencing Center for Infectious Disease"/>
            <person name="Wu L."/>
            <person name="Ma J."/>
        </authorList>
    </citation>
    <scope>NUCLEOTIDE SEQUENCE [LARGE SCALE GENOMIC DNA]</scope>
    <source>
        <strain evidence="3">KACC 12597</strain>
    </source>
</reference>
<dbReference type="InterPro" id="IPR044992">
    <property type="entry name" value="ChyE-like"/>
</dbReference>
<gene>
    <name evidence="2" type="ORF">ACFSJC_01465</name>
</gene>
<dbReference type="PANTHER" id="PTHR42695:SF5">
    <property type="entry name" value="GLUTAMINE AMIDOTRANSFERASE YLR126C-RELATED"/>
    <property type="match status" value="1"/>
</dbReference>
<dbReference type="SUPFAM" id="SSF52317">
    <property type="entry name" value="Class I glutamine amidotransferase-like"/>
    <property type="match status" value="1"/>
</dbReference>
<protein>
    <submittedName>
        <fullName evidence="2">Type 1 glutamine amidotransferase</fullName>
    </submittedName>
</protein>